<proteinExistence type="predicted"/>
<keyword evidence="3" id="KW-1185">Reference proteome</keyword>
<evidence type="ECO:0000313" key="3">
    <source>
        <dbReference type="Proteomes" id="UP001157186"/>
    </source>
</evidence>
<organism evidence="2 3">
    <name type="scientific">Thalassotalea insulae</name>
    <dbReference type="NCBI Taxonomy" id="2056778"/>
    <lineage>
        <taxon>Bacteria</taxon>
        <taxon>Pseudomonadati</taxon>
        <taxon>Pseudomonadota</taxon>
        <taxon>Gammaproteobacteria</taxon>
        <taxon>Alteromonadales</taxon>
        <taxon>Colwelliaceae</taxon>
        <taxon>Thalassotalea</taxon>
    </lineage>
</organism>
<comment type="caution">
    <text evidence="2">The sequence shown here is derived from an EMBL/GenBank/DDBJ whole genome shotgun (WGS) entry which is preliminary data.</text>
</comment>
<feature type="transmembrane region" description="Helical" evidence="1">
    <location>
        <begin position="61"/>
        <end position="88"/>
    </location>
</feature>
<keyword evidence="1" id="KW-0812">Transmembrane</keyword>
<gene>
    <name evidence="2" type="ORF">tinsulaeT_25280</name>
</gene>
<accession>A0ABQ6GTC0</accession>
<protein>
    <recommendedName>
        <fullName evidence="4">PD-(D/E)XK nuclease superfamily protein</fullName>
    </recommendedName>
</protein>
<dbReference type="Proteomes" id="UP001157186">
    <property type="component" value="Unassembled WGS sequence"/>
</dbReference>
<keyword evidence="1" id="KW-1133">Transmembrane helix</keyword>
<evidence type="ECO:0000313" key="2">
    <source>
        <dbReference type="EMBL" id="GLX79188.1"/>
    </source>
</evidence>
<reference evidence="2 3" key="1">
    <citation type="submission" date="2023-03" db="EMBL/GenBank/DDBJ databases">
        <title>Draft genome sequence of Thalassotalea insulae KCTC 62186T.</title>
        <authorList>
            <person name="Sawabe T."/>
        </authorList>
    </citation>
    <scope>NUCLEOTIDE SEQUENCE [LARGE SCALE GENOMIC DNA]</scope>
    <source>
        <strain evidence="2 3">KCTC 62186</strain>
    </source>
</reference>
<dbReference type="EMBL" id="BSST01000001">
    <property type="protein sequence ID" value="GLX79188.1"/>
    <property type="molecule type" value="Genomic_DNA"/>
</dbReference>
<evidence type="ECO:0000256" key="1">
    <source>
        <dbReference type="SAM" id="Phobius"/>
    </source>
</evidence>
<keyword evidence="1" id="KW-0472">Membrane</keyword>
<name>A0ABQ6GTC0_9GAMM</name>
<feature type="transmembrane region" description="Helical" evidence="1">
    <location>
        <begin position="12"/>
        <end position="31"/>
    </location>
</feature>
<dbReference type="RefSeq" id="WP_284245091.1">
    <property type="nucleotide sequence ID" value="NZ_BSST01000001.1"/>
</dbReference>
<evidence type="ECO:0008006" key="4">
    <source>
        <dbReference type="Google" id="ProtNLM"/>
    </source>
</evidence>
<sequence>MKFEFGDLYKFIVSLGVVLITISITVPWLFLREPFDLLKTEVEIKALTEVAQNVLHKRQTFVSYIFTFLPWLSFIGSTAGIIFIYLGLKKWQTNQNYIDRKTKIEVEIQEGALREATKDEIQEKIAGEAEEALKMENSENKNEFGSFHSSQDDSESKNVVGFSTSNRSINKFTNSFNSIENIIANRLSAIYRDRYLVKADMRLGNFEVDILLQGNSLLVKDYVIEVKYIRKGFNFGWLKEAFLKNLYMQNEYARATNKKANTLLLIVLAPEAQNEAKYSQLLERLKLIEVGRNGKDIVRIINEAELTELDDISLKGKLSI</sequence>